<dbReference type="KEGG" id="mri:Mal4_38770"/>
<dbReference type="NCBIfam" id="TIGR02532">
    <property type="entry name" value="IV_pilin_GFxxxE"/>
    <property type="match status" value="1"/>
</dbReference>
<dbReference type="SUPFAM" id="SSF54523">
    <property type="entry name" value="Pili subunits"/>
    <property type="match status" value="1"/>
</dbReference>
<proteinExistence type="predicted"/>
<evidence type="ECO:0000256" key="1">
    <source>
        <dbReference type="SAM" id="Phobius"/>
    </source>
</evidence>
<protein>
    <submittedName>
        <fullName evidence="3">Putative major pilin subunit</fullName>
    </submittedName>
</protein>
<dbReference type="AlphaFoldDB" id="A0A517ZAM1"/>
<dbReference type="EMBL" id="CP036275">
    <property type="protein sequence ID" value="QDU39532.1"/>
    <property type="molecule type" value="Genomic_DNA"/>
</dbReference>
<dbReference type="InterPro" id="IPR027558">
    <property type="entry name" value="Pre_pil_HX9DG_C"/>
</dbReference>
<evidence type="ECO:0000313" key="4">
    <source>
        <dbReference type="Proteomes" id="UP000320496"/>
    </source>
</evidence>
<organism evidence="3 4">
    <name type="scientific">Maioricimonas rarisocia</name>
    <dbReference type="NCBI Taxonomy" id="2528026"/>
    <lineage>
        <taxon>Bacteria</taxon>
        <taxon>Pseudomonadati</taxon>
        <taxon>Planctomycetota</taxon>
        <taxon>Planctomycetia</taxon>
        <taxon>Planctomycetales</taxon>
        <taxon>Planctomycetaceae</taxon>
        <taxon>Maioricimonas</taxon>
    </lineage>
</organism>
<evidence type="ECO:0000259" key="2">
    <source>
        <dbReference type="Pfam" id="PF07596"/>
    </source>
</evidence>
<dbReference type="PANTHER" id="PTHR30093">
    <property type="entry name" value="GENERAL SECRETION PATHWAY PROTEIN G"/>
    <property type="match status" value="1"/>
</dbReference>
<feature type="transmembrane region" description="Helical" evidence="1">
    <location>
        <begin position="12"/>
        <end position="37"/>
    </location>
</feature>
<dbReference type="PANTHER" id="PTHR30093:SF2">
    <property type="entry name" value="TYPE II SECRETION SYSTEM PROTEIN H"/>
    <property type="match status" value="1"/>
</dbReference>
<dbReference type="OrthoDB" id="251754at2"/>
<reference evidence="3 4" key="1">
    <citation type="submission" date="2019-02" db="EMBL/GenBank/DDBJ databases">
        <title>Deep-cultivation of Planctomycetes and their phenomic and genomic characterization uncovers novel biology.</title>
        <authorList>
            <person name="Wiegand S."/>
            <person name="Jogler M."/>
            <person name="Boedeker C."/>
            <person name="Pinto D."/>
            <person name="Vollmers J."/>
            <person name="Rivas-Marin E."/>
            <person name="Kohn T."/>
            <person name="Peeters S.H."/>
            <person name="Heuer A."/>
            <person name="Rast P."/>
            <person name="Oberbeckmann S."/>
            <person name="Bunk B."/>
            <person name="Jeske O."/>
            <person name="Meyerdierks A."/>
            <person name="Storesund J.E."/>
            <person name="Kallscheuer N."/>
            <person name="Luecker S."/>
            <person name="Lage O.M."/>
            <person name="Pohl T."/>
            <person name="Merkel B.J."/>
            <person name="Hornburger P."/>
            <person name="Mueller R.-W."/>
            <person name="Bruemmer F."/>
            <person name="Labrenz M."/>
            <person name="Spormann A.M."/>
            <person name="Op den Camp H."/>
            <person name="Overmann J."/>
            <person name="Amann R."/>
            <person name="Jetten M.S.M."/>
            <person name="Mascher T."/>
            <person name="Medema M.H."/>
            <person name="Devos D.P."/>
            <person name="Kaster A.-K."/>
            <person name="Ovreas L."/>
            <person name="Rohde M."/>
            <person name="Galperin M.Y."/>
            <person name="Jogler C."/>
        </authorList>
    </citation>
    <scope>NUCLEOTIDE SEQUENCE [LARGE SCALE GENOMIC DNA]</scope>
    <source>
        <strain evidence="3 4">Mal4</strain>
    </source>
</reference>
<dbReference type="InterPro" id="IPR011453">
    <property type="entry name" value="DUF1559"/>
</dbReference>
<accession>A0A517ZAM1</accession>
<dbReference type="PROSITE" id="PS00409">
    <property type="entry name" value="PROKAR_NTER_METHYL"/>
    <property type="match status" value="1"/>
</dbReference>
<dbReference type="Pfam" id="PF07963">
    <property type="entry name" value="N_methyl"/>
    <property type="match status" value="1"/>
</dbReference>
<keyword evidence="1" id="KW-0812">Transmembrane</keyword>
<keyword evidence="1" id="KW-1133">Transmembrane helix</keyword>
<dbReference type="NCBIfam" id="TIGR04294">
    <property type="entry name" value="pre_pil_HX9DG"/>
    <property type="match status" value="1"/>
</dbReference>
<sequence length="339" mass="36127">MQRHPDRHSRKRGFTLIELLVVIAIIAILVSLLLPAVQQAREAARRSECKNKLKQLALAIHNYHDTYSVFPPGTVNGAGRSGNPDDPNGCHGGGLLCIGGPWSVLILAHLDNAPLFQQHQTIVSERPEAVDWYGNGYYTSQGITIGSERIDIMNCPSHPGSDELMANGTGMEHLARGNYAASYGAGGYGSSYTKDRTVGGVFGNNSSYSMRDLTDGSSNTVMLSEVKYRLPGPSSTGDIRGTWAYGSMGSNIFSTLTAPNSNENDAIWGCRHYEGMPCGGSTTGGGAYQDLWAAARSYHVGGVQAAMADGSVRFVTENIDLGTWNALGTRGGGETLGDF</sequence>
<feature type="domain" description="DUF1559" evidence="2">
    <location>
        <begin position="38"/>
        <end position="321"/>
    </location>
</feature>
<dbReference type="InterPro" id="IPR012902">
    <property type="entry name" value="N_methyl_site"/>
</dbReference>
<dbReference type="Gene3D" id="3.30.700.10">
    <property type="entry name" value="Glycoprotein, Type 4 Pilin"/>
    <property type="match status" value="1"/>
</dbReference>
<keyword evidence="4" id="KW-1185">Reference proteome</keyword>
<dbReference type="RefSeq" id="WP_145370709.1">
    <property type="nucleotide sequence ID" value="NZ_CP036275.1"/>
</dbReference>
<keyword evidence="1" id="KW-0472">Membrane</keyword>
<gene>
    <name evidence="3" type="ORF">Mal4_38770</name>
</gene>
<dbReference type="Proteomes" id="UP000320496">
    <property type="component" value="Chromosome"/>
</dbReference>
<dbReference type="Pfam" id="PF07596">
    <property type="entry name" value="SBP_bac_10"/>
    <property type="match status" value="1"/>
</dbReference>
<dbReference type="InterPro" id="IPR045584">
    <property type="entry name" value="Pilin-like"/>
</dbReference>
<evidence type="ECO:0000313" key="3">
    <source>
        <dbReference type="EMBL" id="QDU39532.1"/>
    </source>
</evidence>
<name>A0A517ZAM1_9PLAN</name>